<dbReference type="EMBL" id="BARS01055166">
    <property type="protein sequence ID" value="GAG43292.1"/>
    <property type="molecule type" value="Genomic_DNA"/>
</dbReference>
<feature type="non-terminal residue" evidence="1">
    <location>
        <position position="65"/>
    </location>
</feature>
<gene>
    <name evidence="1" type="ORF">S01H1_81512</name>
</gene>
<dbReference type="AlphaFoldDB" id="X0Y7M0"/>
<evidence type="ECO:0000313" key="1">
    <source>
        <dbReference type="EMBL" id="GAG43292.1"/>
    </source>
</evidence>
<name>X0Y7M0_9ZZZZ</name>
<comment type="caution">
    <text evidence="1">The sequence shown here is derived from an EMBL/GenBank/DDBJ whole genome shotgun (WGS) entry which is preliminary data.</text>
</comment>
<protein>
    <submittedName>
        <fullName evidence="1">Uncharacterized protein</fullName>
    </submittedName>
</protein>
<sequence length="65" mass="7901">MEPLRTVLFIDGRNFKYNLRAFQFQSLEEVEKGEGRYYSLDEKHFLWQEFFLGIIEKFNKATNFA</sequence>
<organism evidence="1">
    <name type="scientific">marine sediment metagenome</name>
    <dbReference type="NCBI Taxonomy" id="412755"/>
    <lineage>
        <taxon>unclassified sequences</taxon>
        <taxon>metagenomes</taxon>
        <taxon>ecological metagenomes</taxon>
    </lineage>
</organism>
<reference evidence="1" key="1">
    <citation type="journal article" date="2014" name="Front. Microbiol.">
        <title>High frequency of phylogenetically diverse reductive dehalogenase-homologous genes in deep subseafloor sedimentary metagenomes.</title>
        <authorList>
            <person name="Kawai M."/>
            <person name="Futagami T."/>
            <person name="Toyoda A."/>
            <person name="Takaki Y."/>
            <person name="Nishi S."/>
            <person name="Hori S."/>
            <person name="Arai W."/>
            <person name="Tsubouchi T."/>
            <person name="Morono Y."/>
            <person name="Uchiyama I."/>
            <person name="Ito T."/>
            <person name="Fujiyama A."/>
            <person name="Inagaki F."/>
            <person name="Takami H."/>
        </authorList>
    </citation>
    <scope>NUCLEOTIDE SEQUENCE</scope>
    <source>
        <strain evidence="1">Expedition CK06-06</strain>
    </source>
</reference>
<accession>X0Y7M0</accession>
<proteinExistence type="predicted"/>